<evidence type="ECO:0000313" key="1">
    <source>
        <dbReference type="EMBL" id="GBP94705.1"/>
    </source>
</evidence>
<name>A0A4C2A6T3_EUMVA</name>
<dbReference type="Proteomes" id="UP000299102">
    <property type="component" value="Unassembled WGS sequence"/>
</dbReference>
<organism evidence="1 2">
    <name type="scientific">Eumeta variegata</name>
    <name type="common">Bagworm moth</name>
    <name type="synonym">Eumeta japonica</name>
    <dbReference type="NCBI Taxonomy" id="151549"/>
    <lineage>
        <taxon>Eukaryota</taxon>
        <taxon>Metazoa</taxon>
        <taxon>Ecdysozoa</taxon>
        <taxon>Arthropoda</taxon>
        <taxon>Hexapoda</taxon>
        <taxon>Insecta</taxon>
        <taxon>Pterygota</taxon>
        <taxon>Neoptera</taxon>
        <taxon>Endopterygota</taxon>
        <taxon>Lepidoptera</taxon>
        <taxon>Glossata</taxon>
        <taxon>Ditrysia</taxon>
        <taxon>Tineoidea</taxon>
        <taxon>Psychidae</taxon>
        <taxon>Oiketicinae</taxon>
        <taxon>Eumeta</taxon>
    </lineage>
</organism>
<dbReference type="EMBL" id="BGZK01002537">
    <property type="protein sequence ID" value="GBP94705.1"/>
    <property type="molecule type" value="Genomic_DNA"/>
</dbReference>
<proteinExistence type="predicted"/>
<protein>
    <submittedName>
        <fullName evidence="1">Uncharacterized protein</fullName>
    </submittedName>
</protein>
<comment type="caution">
    <text evidence="1">The sequence shown here is derived from an EMBL/GenBank/DDBJ whole genome shotgun (WGS) entry which is preliminary data.</text>
</comment>
<gene>
    <name evidence="1" type="ORF">EVAR_66158_1</name>
</gene>
<sequence length="93" mass="10294">MPETAYTIVPYPDVEARRRRYQQINCRPTPNGILRHKRAPVEIGASTTFGDPLYDCAGRGRSGGALKDCARVSVRAPGDSGRNRFKLDPSEMT</sequence>
<reference evidence="1 2" key="1">
    <citation type="journal article" date="2019" name="Commun. Biol.">
        <title>The bagworm genome reveals a unique fibroin gene that provides high tensile strength.</title>
        <authorList>
            <person name="Kono N."/>
            <person name="Nakamura H."/>
            <person name="Ohtoshi R."/>
            <person name="Tomita M."/>
            <person name="Numata K."/>
            <person name="Arakawa K."/>
        </authorList>
    </citation>
    <scope>NUCLEOTIDE SEQUENCE [LARGE SCALE GENOMIC DNA]</scope>
</reference>
<evidence type="ECO:0000313" key="2">
    <source>
        <dbReference type="Proteomes" id="UP000299102"/>
    </source>
</evidence>
<accession>A0A4C2A6T3</accession>
<dbReference type="AlphaFoldDB" id="A0A4C2A6T3"/>
<keyword evidence="2" id="KW-1185">Reference proteome</keyword>